<dbReference type="SUPFAM" id="SSF56219">
    <property type="entry name" value="DNase I-like"/>
    <property type="match status" value="1"/>
</dbReference>
<dbReference type="GO" id="GO:0003824">
    <property type="term" value="F:catalytic activity"/>
    <property type="evidence" value="ECO:0007669"/>
    <property type="project" value="InterPro"/>
</dbReference>
<reference evidence="2" key="1">
    <citation type="submission" date="2015-07" db="EMBL/GenBank/DDBJ databases">
        <title>MeaNS - Measles Nucleotide Surveillance Program.</title>
        <authorList>
            <person name="Tran T."/>
            <person name="Druce J."/>
        </authorList>
    </citation>
    <scope>NUCLEOTIDE SEQUENCE</scope>
    <source>
        <strain evidence="2">UCB-OBI-ISO-001</strain>
        <tissue evidence="2">Gonad</tissue>
    </source>
</reference>
<protein>
    <recommendedName>
        <fullName evidence="1">Endonuclease/exonuclease/phosphatase domain-containing protein</fullName>
    </recommendedName>
</protein>
<feature type="domain" description="Endonuclease/exonuclease/phosphatase" evidence="1">
    <location>
        <begin position="23"/>
        <end position="203"/>
    </location>
</feature>
<gene>
    <name evidence="2" type="ORF">OCBIM_22012474mg</name>
</gene>
<name>A0A0L8HL48_OCTBM</name>
<evidence type="ECO:0000259" key="1">
    <source>
        <dbReference type="Pfam" id="PF03372"/>
    </source>
</evidence>
<dbReference type="Pfam" id="PF03372">
    <property type="entry name" value="Exo_endo_phos"/>
    <property type="match status" value="1"/>
</dbReference>
<accession>A0A0L8HL48</accession>
<dbReference type="InterPro" id="IPR005135">
    <property type="entry name" value="Endo/exonuclease/phosphatase"/>
</dbReference>
<dbReference type="EMBL" id="KQ417913">
    <property type="protein sequence ID" value="KOF89854.1"/>
    <property type="molecule type" value="Genomic_DNA"/>
</dbReference>
<dbReference type="STRING" id="37653.A0A0L8HL48"/>
<organism evidence="2">
    <name type="scientific">Octopus bimaculoides</name>
    <name type="common">California two-spotted octopus</name>
    <dbReference type="NCBI Taxonomy" id="37653"/>
    <lineage>
        <taxon>Eukaryota</taxon>
        <taxon>Metazoa</taxon>
        <taxon>Spiralia</taxon>
        <taxon>Lophotrochozoa</taxon>
        <taxon>Mollusca</taxon>
        <taxon>Cephalopoda</taxon>
        <taxon>Coleoidea</taxon>
        <taxon>Octopodiformes</taxon>
        <taxon>Octopoda</taxon>
        <taxon>Incirrata</taxon>
        <taxon>Octopodidae</taxon>
        <taxon>Octopus</taxon>
    </lineage>
</organism>
<feature type="non-terminal residue" evidence="2">
    <location>
        <position position="1"/>
    </location>
</feature>
<dbReference type="InterPro" id="IPR036691">
    <property type="entry name" value="Endo/exonu/phosph_ase_sf"/>
</dbReference>
<sequence>DYYSLREILDRYHATAATTSVSTWNVRTMYQSGKMDNILKRMRRLSINILGVCEVRWPGAGKVVSDGVMFLYSGGTGDKYGHGVGTFLDQEKAKRLAGYCLEIDDFYDQLDEAAQQCKSHDIKIIMGDFNAKCGQSKDGETVGFGLRQRNEQGERLVKGCKENDSIITTTCRNQIDFILINECFRNSVQRVRTYPGADCDTDHVFLSGKIKLKLKKLYREKTAPRRQLKLLKLDNDIRTGFCQNVMDQYDERPQ</sequence>
<dbReference type="Gene3D" id="3.60.10.10">
    <property type="entry name" value="Endonuclease/exonuclease/phosphatase"/>
    <property type="match status" value="1"/>
</dbReference>
<proteinExistence type="predicted"/>
<dbReference type="AlphaFoldDB" id="A0A0L8HL48"/>
<evidence type="ECO:0000313" key="2">
    <source>
        <dbReference type="EMBL" id="KOF89854.1"/>
    </source>
</evidence>